<dbReference type="PANTHER" id="PTHR33427">
    <property type="entry name" value="HNH ENDONUCLEASE"/>
    <property type="match status" value="1"/>
</dbReference>
<evidence type="ECO:0000313" key="4">
    <source>
        <dbReference type="Proteomes" id="UP000236291"/>
    </source>
</evidence>
<sequence>MRGAGGGNGRPERRRRRNSTSPLKDRTETTSSKLSSSPPSSKLSSSSSATTLIDDDDSNAVLFDYYTNPNPRSFPHSVKQKCWEKADKVKGRDPDRWRRDPLGNLIFRKLVGCPGCLCHDYDHIVPYSKCVLACGISVSSCHSIKEKGREQKSRKGGQKHAGKLSSITVGLVHVSYVLLLKFTPVSSMARVNRSKGNRTDISKSDLIQKSSYCRVSGRDMDLLELSAFGNVQHGQDTGGFFLELHPCDCKESDGIVISDVDVFVSNIGLISPGLISMLSTSTPPNVRDARSYYLHILVMTGAIYRDNAGMAGTFFRLFVIVLGLSHLLCLTAVPVTRTENLMQDGQGHLMTLENNPKVITERNLHLEEPKPRITERMVLELNDYAPSGANGRHTPRAP</sequence>
<dbReference type="EMBL" id="ASHM01001097">
    <property type="protein sequence ID" value="PNY06017.1"/>
    <property type="molecule type" value="Genomic_DNA"/>
</dbReference>
<proteinExistence type="predicted"/>
<accession>A0A2K3NSL8</accession>
<keyword evidence="2" id="KW-0472">Membrane</keyword>
<feature type="compositionally biased region" description="Low complexity" evidence="1">
    <location>
        <begin position="31"/>
        <end position="48"/>
    </location>
</feature>
<dbReference type="Proteomes" id="UP000236291">
    <property type="component" value="Unassembled WGS sequence"/>
</dbReference>
<comment type="caution">
    <text evidence="3">The sequence shown here is derived from an EMBL/GenBank/DDBJ whole genome shotgun (WGS) entry which is preliminary data.</text>
</comment>
<feature type="region of interest" description="Disordered" evidence="1">
    <location>
        <begin position="1"/>
        <end position="51"/>
    </location>
</feature>
<evidence type="ECO:0000256" key="2">
    <source>
        <dbReference type="SAM" id="Phobius"/>
    </source>
</evidence>
<evidence type="ECO:0000313" key="3">
    <source>
        <dbReference type="EMBL" id="PNY06017.1"/>
    </source>
</evidence>
<keyword evidence="2" id="KW-0812">Transmembrane</keyword>
<dbReference type="AlphaFoldDB" id="A0A2K3NSL8"/>
<keyword evidence="2" id="KW-1133">Transmembrane helix</keyword>
<organism evidence="3 4">
    <name type="scientific">Trifolium pratense</name>
    <name type="common">Red clover</name>
    <dbReference type="NCBI Taxonomy" id="57577"/>
    <lineage>
        <taxon>Eukaryota</taxon>
        <taxon>Viridiplantae</taxon>
        <taxon>Streptophyta</taxon>
        <taxon>Embryophyta</taxon>
        <taxon>Tracheophyta</taxon>
        <taxon>Spermatophyta</taxon>
        <taxon>Magnoliopsida</taxon>
        <taxon>eudicotyledons</taxon>
        <taxon>Gunneridae</taxon>
        <taxon>Pentapetalae</taxon>
        <taxon>rosids</taxon>
        <taxon>fabids</taxon>
        <taxon>Fabales</taxon>
        <taxon>Fabaceae</taxon>
        <taxon>Papilionoideae</taxon>
        <taxon>50 kb inversion clade</taxon>
        <taxon>NPAAA clade</taxon>
        <taxon>Hologalegina</taxon>
        <taxon>IRL clade</taxon>
        <taxon>Trifolieae</taxon>
        <taxon>Trifolium</taxon>
    </lineage>
</organism>
<reference evidence="3 4" key="2">
    <citation type="journal article" date="2017" name="Front. Plant Sci.">
        <title>Gene Classification and Mining of Molecular Markers Useful in Red Clover (Trifolium pratense) Breeding.</title>
        <authorList>
            <person name="Istvanek J."/>
            <person name="Dluhosova J."/>
            <person name="Dluhos P."/>
            <person name="Patkova L."/>
            <person name="Nedelnik J."/>
            <person name="Repkova J."/>
        </authorList>
    </citation>
    <scope>NUCLEOTIDE SEQUENCE [LARGE SCALE GENOMIC DNA]</scope>
    <source>
        <strain evidence="4">cv. Tatra</strain>
        <tissue evidence="3">Young leaves</tissue>
    </source>
</reference>
<dbReference type="PANTHER" id="PTHR33427:SF3">
    <property type="entry name" value="HNH ENDONUCLEASE"/>
    <property type="match status" value="1"/>
</dbReference>
<gene>
    <name evidence="3" type="ORF">L195_g002479</name>
</gene>
<evidence type="ECO:0000256" key="1">
    <source>
        <dbReference type="SAM" id="MobiDB-lite"/>
    </source>
</evidence>
<reference evidence="3 4" key="1">
    <citation type="journal article" date="2014" name="Am. J. Bot.">
        <title>Genome assembly and annotation for red clover (Trifolium pratense; Fabaceae).</title>
        <authorList>
            <person name="Istvanek J."/>
            <person name="Jaros M."/>
            <person name="Krenek A."/>
            <person name="Repkova J."/>
        </authorList>
    </citation>
    <scope>NUCLEOTIDE SEQUENCE [LARGE SCALE GENOMIC DNA]</scope>
    <source>
        <strain evidence="4">cv. Tatra</strain>
        <tissue evidence="3">Young leaves</tissue>
    </source>
</reference>
<name>A0A2K3NSL8_TRIPR</name>
<protein>
    <submittedName>
        <fullName evidence="3">Uncharacterized protein</fullName>
    </submittedName>
</protein>
<feature type="transmembrane region" description="Helical" evidence="2">
    <location>
        <begin position="314"/>
        <end position="333"/>
    </location>
</feature>